<proteinExistence type="predicted"/>
<name>A0A9D4UEW5_ADICA</name>
<keyword evidence="2" id="KW-1185">Reference proteome</keyword>
<gene>
    <name evidence="1" type="ORF">GOP47_0019305</name>
</gene>
<accession>A0A9D4UEW5</accession>
<comment type="caution">
    <text evidence="1">The sequence shown here is derived from an EMBL/GenBank/DDBJ whole genome shotgun (WGS) entry which is preliminary data.</text>
</comment>
<organism evidence="1 2">
    <name type="scientific">Adiantum capillus-veneris</name>
    <name type="common">Maidenhair fern</name>
    <dbReference type="NCBI Taxonomy" id="13818"/>
    <lineage>
        <taxon>Eukaryota</taxon>
        <taxon>Viridiplantae</taxon>
        <taxon>Streptophyta</taxon>
        <taxon>Embryophyta</taxon>
        <taxon>Tracheophyta</taxon>
        <taxon>Polypodiopsida</taxon>
        <taxon>Polypodiidae</taxon>
        <taxon>Polypodiales</taxon>
        <taxon>Pteridineae</taxon>
        <taxon>Pteridaceae</taxon>
        <taxon>Vittarioideae</taxon>
        <taxon>Adiantum</taxon>
    </lineage>
</organism>
<reference evidence="1" key="1">
    <citation type="submission" date="2021-01" db="EMBL/GenBank/DDBJ databases">
        <title>Adiantum capillus-veneris genome.</title>
        <authorList>
            <person name="Fang Y."/>
            <person name="Liao Q."/>
        </authorList>
    </citation>
    <scope>NUCLEOTIDE SEQUENCE</scope>
    <source>
        <strain evidence="1">H3</strain>
        <tissue evidence="1">Leaf</tissue>
    </source>
</reference>
<dbReference type="EMBL" id="JABFUD020000018">
    <property type="protein sequence ID" value="KAI5066681.1"/>
    <property type="molecule type" value="Genomic_DNA"/>
</dbReference>
<evidence type="ECO:0000313" key="2">
    <source>
        <dbReference type="Proteomes" id="UP000886520"/>
    </source>
</evidence>
<feature type="non-terminal residue" evidence="1">
    <location>
        <position position="1"/>
    </location>
</feature>
<evidence type="ECO:0000313" key="1">
    <source>
        <dbReference type="EMBL" id="KAI5066681.1"/>
    </source>
</evidence>
<dbReference type="AlphaFoldDB" id="A0A9D4UEW5"/>
<protein>
    <submittedName>
        <fullName evidence="1">Uncharacterized protein</fullName>
    </submittedName>
</protein>
<sequence length="236" mass="25391">ESVLQTPRGLRLKGLHKQSLTNLRVRCHYTETGETPSPRPRARAPGHQSSCLHSGGQCLHPAGSPLAVGLSKCGGHELFHHCTGVGRGVADNALSLAGLGLQAIELHPHYYRIFWCASSRPATQWGLLFDSIGRTLDWAALIIQVQVREAYSNVVPGLSQTAPPQAHAFRQSHRGGCAQLNIRALSGMLETHVSPARGYVDSTSLQGLKQKQSPLGLPLLLFSRSFPAPCGVLCFA</sequence>
<dbReference type="Proteomes" id="UP000886520">
    <property type="component" value="Chromosome 18"/>
</dbReference>